<evidence type="ECO:0000313" key="1">
    <source>
        <dbReference type="EMBL" id="GFY33137.1"/>
    </source>
</evidence>
<keyword evidence="2" id="KW-1185">Reference proteome</keyword>
<name>A0A8X7BJY1_TRICX</name>
<proteinExistence type="predicted"/>
<accession>A0A8X7BJY1</accession>
<reference evidence="1" key="1">
    <citation type="submission" date="2020-08" db="EMBL/GenBank/DDBJ databases">
        <title>Multicomponent nature underlies the extraordinary mechanical properties of spider dragline silk.</title>
        <authorList>
            <person name="Kono N."/>
            <person name="Nakamura H."/>
            <person name="Mori M."/>
            <person name="Yoshida Y."/>
            <person name="Ohtoshi R."/>
            <person name="Malay A.D."/>
            <person name="Moran D.A.P."/>
            <person name="Tomita M."/>
            <person name="Numata K."/>
            <person name="Arakawa K."/>
        </authorList>
    </citation>
    <scope>NUCLEOTIDE SEQUENCE</scope>
</reference>
<evidence type="ECO:0000313" key="2">
    <source>
        <dbReference type="Proteomes" id="UP000887159"/>
    </source>
</evidence>
<gene>
    <name evidence="1" type="ORF">TNCV_2230861</name>
</gene>
<dbReference type="EMBL" id="BMAU01021407">
    <property type="protein sequence ID" value="GFY33137.1"/>
    <property type="molecule type" value="Genomic_DNA"/>
</dbReference>
<dbReference type="AlphaFoldDB" id="A0A8X7BJY1"/>
<sequence>MAISHVQVTRMTPKLAPILHVYTSRQREDIQPQLIHRTKAYLNGGSSVTTGLESSLGRNSTGHEFATIITRLTRPVILFL</sequence>
<protein>
    <submittedName>
        <fullName evidence="1">Uncharacterized protein</fullName>
    </submittedName>
</protein>
<organism evidence="1 2">
    <name type="scientific">Trichonephila clavipes</name>
    <name type="common">Golden silk orbweaver</name>
    <name type="synonym">Nephila clavipes</name>
    <dbReference type="NCBI Taxonomy" id="2585209"/>
    <lineage>
        <taxon>Eukaryota</taxon>
        <taxon>Metazoa</taxon>
        <taxon>Ecdysozoa</taxon>
        <taxon>Arthropoda</taxon>
        <taxon>Chelicerata</taxon>
        <taxon>Arachnida</taxon>
        <taxon>Araneae</taxon>
        <taxon>Araneomorphae</taxon>
        <taxon>Entelegynae</taxon>
        <taxon>Araneoidea</taxon>
        <taxon>Nephilidae</taxon>
        <taxon>Trichonephila</taxon>
    </lineage>
</organism>
<comment type="caution">
    <text evidence="1">The sequence shown here is derived from an EMBL/GenBank/DDBJ whole genome shotgun (WGS) entry which is preliminary data.</text>
</comment>
<dbReference type="Proteomes" id="UP000887159">
    <property type="component" value="Unassembled WGS sequence"/>
</dbReference>